<evidence type="ECO:0000313" key="2">
    <source>
        <dbReference type="EMBL" id="MEA5391074.1"/>
    </source>
</evidence>
<evidence type="ECO:0000256" key="1">
    <source>
        <dbReference type="SAM" id="MobiDB-lite"/>
    </source>
</evidence>
<dbReference type="PROSITE" id="PS51257">
    <property type="entry name" value="PROKAR_LIPOPROTEIN"/>
    <property type="match status" value="1"/>
</dbReference>
<dbReference type="RefSeq" id="WP_323305115.1">
    <property type="nucleotide sequence ID" value="NZ_JAYGHX010000003.1"/>
</dbReference>
<evidence type="ECO:0000313" key="3">
    <source>
        <dbReference type="Proteomes" id="UP001304461"/>
    </source>
</evidence>
<gene>
    <name evidence="2" type="ORF">VB738_07340</name>
</gene>
<feature type="region of interest" description="Disordered" evidence="1">
    <location>
        <begin position="110"/>
        <end position="140"/>
    </location>
</feature>
<sequence length="217" mass="23896">MASSRGSRCRPLLPVLLGLTLLASGCQGVGVSEAGRERCRRLSAAAGNPVSAALSYLRCLPGTDQSLAMEREAMEKAAAARRQSLDTCRRRQGKITSLIESLRSAEQELAAARNSPFRPSVAPPPPLDAGRESRYRPEDQRLDRERYEEALGVWEQQVAAERGRWRQQRDARVAAAQDRLNREARALRDLQPDLFTGPESIEFNPVAVGRVRTGCSS</sequence>
<accession>A0ABU5RTH0</accession>
<keyword evidence="3" id="KW-1185">Reference proteome</keyword>
<comment type="caution">
    <text evidence="2">The sequence shown here is derived from an EMBL/GenBank/DDBJ whole genome shotgun (WGS) entry which is preliminary data.</text>
</comment>
<name>A0ABU5RTH0_9CYAN</name>
<protein>
    <recommendedName>
        <fullName evidence="4">Lipoprotein</fullName>
    </recommendedName>
</protein>
<organism evidence="2 3">
    <name type="scientific">Cyanobium gracile UHCC 0139</name>
    <dbReference type="NCBI Taxonomy" id="3110308"/>
    <lineage>
        <taxon>Bacteria</taxon>
        <taxon>Bacillati</taxon>
        <taxon>Cyanobacteriota</taxon>
        <taxon>Cyanophyceae</taxon>
        <taxon>Synechococcales</taxon>
        <taxon>Prochlorococcaceae</taxon>
        <taxon>Cyanobium</taxon>
    </lineage>
</organism>
<reference evidence="2 3" key="1">
    <citation type="submission" date="2023-12" db="EMBL/GenBank/DDBJ databases">
        <title>Baltic Sea Cyanobacteria.</title>
        <authorList>
            <person name="Delbaje E."/>
            <person name="Fewer D.P."/>
            <person name="Shishido T.K."/>
        </authorList>
    </citation>
    <scope>NUCLEOTIDE SEQUENCE [LARGE SCALE GENOMIC DNA]</scope>
    <source>
        <strain evidence="2 3">UHCC 0139</strain>
    </source>
</reference>
<feature type="compositionally biased region" description="Basic and acidic residues" evidence="1">
    <location>
        <begin position="129"/>
        <end position="140"/>
    </location>
</feature>
<dbReference type="Proteomes" id="UP001304461">
    <property type="component" value="Unassembled WGS sequence"/>
</dbReference>
<evidence type="ECO:0008006" key="4">
    <source>
        <dbReference type="Google" id="ProtNLM"/>
    </source>
</evidence>
<dbReference type="EMBL" id="JAYGHX010000003">
    <property type="protein sequence ID" value="MEA5391074.1"/>
    <property type="molecule type" value="Genomic_DNA"/>
</dbReference>
<proteinExistence type="predicted"/>